<dbReference type="PANTHER" id="PTHR43667:SF1">
    <property type="entry name" value="CYCLOPROPANE-FATTY-ACYL-PHOSPHOLIPID SYNTHASE"/>
    <property type="match status" value="1"/>
</dbReference>
<comment type="caution">
    <text evidence="7">The sequence shown here is derived from an EMBL/GenBank/DDBJ whole genome shotgun (WGS) entry which is preliminary data.</text>
</comment>
<gene>
    <name evidence="7" type="ORF">ENI96_05380</name>
</gene>
<dbReference type="EMBL" id="DRKP01000060">
    <property type="protein sequence ID" value="HEB95845.1"/>
    <property type="molecule type" value="Genomic_DNA"/>
</dbReference>
<accession>A0A831RJT7</accession>
<keyword evidence="2 7" id="KW-0489">Methyltransferase</keyword>
<evidence type="ECO:0000256" key="6">
    <source>
        <dbReference type="SAM" id="MobiDB-lite"/>
    </source>
</evidence>
<dbReference type="CDD" id="cd02440">
    <property type="entry name" value="AdoMet_MTases"/>
    <property type="match status" value="1"/>
</dbReference>
<keyword evidence="3" id="KW-0808">Transferase</keyword>
<comment type="similarity">
    <text evidence="1">Belongs to the CFA/CMAS family.</text>
</comment>
<name>A0A831RJT7_9GAMM</name>
<dbReference type="InterPro" id="IPR029063">
    <property type="entry name" value="SAM-dependent_MTases_sf"/>
</dbReference>
<protein>
    <submittedName>
        <fullName evidence="7">Methyltransferase domain-containing protein</fullName>
    </submittedName>
</protein>
<dbReference type="InterPro" id="IPR050723">
    <property type="entry name" value="CFA/CMAS"/>
</dbReference>
<dbReference type="GO" id="GO:0008168">
    <property type="term" value="F:methyltransferase activity"/>
    <property type="evidence" value="ECO:0007669"/>
    <property type="project" value="UniProtKB-KW"/>
</dbReference>
<dbReference type="Pfam" id="PF02353">
    <property type="entry name" value="CMAS"/>
    <property type="match status" value="1"/>
</dbReference>
<reference evidence="7" key="1">
    <citation type="journal article" date="2020" name="mSystems">
        <title>Genome- and Community-Level Interaction Insights into Carbon Utilization and Element Cycling Functions of Hydrothermarchaeota in Hydrothermal Sediment.</title>
        <authorList>
            <person name="Zhou Z."/>
            <person name="Liu Y."/>
            <person name="Xu W."/>
            <person name="Pan J."/>
            <person name="Luo Z.H."/>
            <person name="Li M."/>
        </authorList>
    </citation>
    <scope>NUCLEOTIDE SEQUENCE [LARGE SCALE GENOMIC DNA]</scope>
    <source>
        <strain evidence="7">HyVt-443</strain>
    </source>
</reference>
<proteinExistence type="inferred from homology"/>
<evidence type="ECO:0000256" key="4">
    <source>
        <dbReference type="ARBA" id="ARBA00022691"/>
    </source>
</evidence>
<keyword evidence="4" id="KW-0949">S-adenosyl-L-methionine</keyword>
<dbReference type="GO" id="GO:0006629">
    <property type="term" value="P:lipid metabolic process"/>
    <property type="evidence" value="ECO:0007669"/>
    <property type="project" value="UniProtKB-KW"/>
</dbReference>
<dbReference type="SUPFAM" id="SSF53335">
    <property type="entry name" value="S-adenosyl-L-methionine-dependent methyltransferases"/>
    <property type="match status" value="1"/>
</dbReference>
<evidence type="ECO:0000256" key="3">
    <source>
        <dbReference type="ARBA" id="ARBA00022679"/>
    </source>
</evidence>
<dbReference type="PANTHER" id="PTHR43667">
    <property type="entry name" value="CYCLOPROPANE-FATTY-ACYL-PHOSPHOLIPID SYNTHASE"/>
    <property type="match status" value="1"/>
</dbReference>
<evidence type="ECO:0000256" key="5">
    <source>
        <dbReference type="ARBA" id="ARBA00023098"/>
    </source>
</evidence>
<sequence>MTFPRSPAGGPRTSAPSTRTRNGRCGRSFPSILARATGGPWTDGAAVIRVAGHSYPSTPERYAPIMSIREQLQQAGILPYGSDELRLYEQRLTRYFTREYQRLAAAGTESDIQAIPTDQGPMWDETDELMEQHFDADSTLFRAFLDPEFMAYTTAYYGETPEQIRASSATLEQAERAKFDLICQRAGIRGDEKVFNIGCGFGPLETYLLGRYPQMEITSITPSRVQTGYIRECMEQPGHPLHGRNLTLIEGDFSAVPLADLGEQRYDIVMAVGAFEHVNNLRAAFQRIHALLKPGGRLFLHLIVSRPVFPQYHDSSRTLIGKFFPGGHIWPIRVIEEQDEFFDLKGSWYLNGFNYWRTLEEWHRRFWDNIERLYGDTLSEAEIRHWNDYFIQCKVVLFAPGDGEVYGNGHFLFERREPTR</sequence>
<feature type="region of interest" description="Disordered" evidence="6">
    <location>
        <begin position="1"/>
        <end position="26"/>
    </location>
</feature>
<organism evidence="7">
    <name type="scientific">Sedimenticola thiotaurini</name>
    <dbReference type="NCBI Taxonomy" id="1543721"/>
    <lineage>
        <taxon>Bacteria</taxon>
        <taxon>Pseudomonadati</taxon>
        <taxon>Pseudomonadota</taxon>
        <taxon>Gammaproteobacteria</taxon>
        <taxon>Chromatiales</taxon>
        <taxon>Sedimenticolaceae</taxon>
        <taxon>Sedimenticola</taxon>
    </lineage>
</organism>
<keyword evidence="5" id="KW-0443">Lipid metabolism</keyword>
<dbReference type="Gene3D" id="3.40.50.150">
    <property type="entry name" value="Vaccinia Virus protein VP39"/>
    <property type="match status" value="1"/>
</dbReference>
<dbReference type="Proteomes" id="UP000886251">
    <property type="component" value="Unassembled WGS sequence"/>
</dbReference>
<dbReference type="GO" id="GO:0032259">
    <property type="term" value="P:methylation"/>
    <property type="evidence" value="ECO:0007669"/>
    <property type="project" value="UniProtKB-KW"/>
</dbReference>
<evidence type="ECO:0000256" key="1">
    <source>
        <dbReference type="ARBA" id="ARBA00010815"/>
    </source>
</evidence>
<evidence type="ECO:0000256" key="2">
    <source>
        <dbReference type="ARBA" id="ARBA00022603"/>
    </source>
</evidence>
<evidence type="ECO:0000313" key="7">
    <source>
        <dbReference type="EMBL" id="HEB95845.1"/>
    </source>
</evidence>
<dbReference type="AlphaFoldDB" id="A0A831RJT7"/>